<dbReference type="Proteomes" id="UP000006039">
    <property type="component" value="Unassembled WGS sequence"/>
</dbReference>
<dbReference type="HOGENOM" id="CLU_2049846_0_0_1"/>
<protein>
    <submittedName>
        <fullName evidence="1 2">Uncharacterized protein</fullName>
    </submittedName>
</protein>
<proteinExistence type="predicted"/>
<reference evidence="2" key="5">
    <citation type="submission" date="2018-04" db="UniProtKB">
        <authorList>
            <consortium name="EnsemblFungi"/>
        </authorList>
    </citation>
    <scope>IDENTIFICATION</scope>
    <source>
        <strain evidence="2">R3-111a-1</strain>
    </source>
</reference>
<evidence type="ECO:0000313" key="1">
    <source>
        <dbReference type="EMBL" id="EJT79088.1"/>
    </source>
</evidence>
<dbReference type="AlphaFoldDB" id="J3NSD1"/>
<evidence type="ECO:0000313" key="2">
    <source>
        <dbReference type="EnsemblFungi" id="EJT79088"/>
    </source>
</evidence>
<name>J3NSD1_GAET3</name>
<dbReference type="EMBL" id="GL385396">
    <property type="protein sequence ID" value="EJT79088.1"/>
    <property type="molecule type" value="Genomic_DNA"/>
</dbReference>
<reference evidence="2" key="4">
    <citation type="journal article" date="2015" name="G3 (Bethesda)">
        <title>Genome sequences of three phytopathogenic species of the Magnaporthaceae family of fungi.</title>
        <authorList>
            <person name="Okagaki L.H."/>
            <person name="Nunes C.C."/>
            <person name="Sailsbery J."/>
            <person name="Clay B."/>
            <person name="Brown D."/>
            <person name="John T."/>
            <person name="Oh Y."/>
            <person name="Young N."/>
            <person name="Fitzgerald M."/>
            <person name="Haas B.J."/>
            <person name="Zeng Q."/>
            <person name="Young S."/>
            <person name="Adiconis X."/>
            <person name="Fan L."/>
            <person name="Levin J.Z."/>
            <person name="Mitchell T.K."/>
            <person name="Okubara P.A."/>
            <person name="Farman M.L."/>
            <person name="Kohn L.M."/>
            <person name="Birren B."/>
            <person name="Ma L.-J."/>
            <person name="Dean R.A."/>
        </authorList>
    </citation>
    <scope>NUCLEOTIDE SEQUENCE</scope>
    <source>
        <strain evidence="2">R3-111a-1</strain>
    </source>
</reference>
<organism evidence="1">
    <name type="scientific">Gaeumannomyces tritici (strain R3-111a-1)</name>
    <name type="common">Wheat and barley take-all root rot fungus</name>
    <name type="synonym">Gaeumannomyces graminis var. tritici</name>
    <dbReference type="NCBI Taxonomy" id="644352"/>
    <lineage>
        <taxon>Eukaryota</taxon>
        <taxon>Fungi</taxon>
        <taxon>Dikarya</taxon>
        <taxon>Ascomycota</taxon>
        <taxon>Pezizomycotina</taxon>
        <taxon>Sordariomycetes</taxon>
        <taxon>Sordariomycetidae</taxon>
        <taxon>Magnaporthales</taxon>
        <taxon>Magnaporthaceae</taxon>
        <taxon>Gaeumannomyces</taxon>
    </lineage>
</organism>
<dbReference type="RefSeq" id="XP_009220233.1">
    <property type="nucleotide sequence ID" value="XM_009221969.1"/>
</dbReference>
<keyword evidence="3" id="KW-1185">Reference proteome</keyword>
<dbReference type="GeneID" id="20344635"/>
<evidence type="ECO:0000313" key="3">
    <source>
        <dbReference type="Proteomes" id="UP000006039"/>
    </source>
</evidence>
<gene>
    <name evidence="2" type="primary">20344635</name>
    <name evidence="1" type="ORF">GGTG_04177</name>
</gene>
<dbReference type="VEuPathDB" id="FungiDB:GGTG_04177"/>
<reference evidence="3" key="1">
    <citation type="submission" date="2010-07" db="EMBL/GenBank/DDBJ databases">
        <title>The genome sequence of Gaeumannomyces graminis var. tritici strain R3-111a-1.</title>
        <authorList>
            <consortium name="The Broad Institute Genome Sequencing Platform"/>
            <person name="Ma L.-J."/>
            <person name="Dead R."/>
            <person name="Young S."/>
            <person name="Zeng Q."/>
            <person name="Koehrsen M."/>
            <person name="Alvarado L."/>
            <person name="Berlin A."/>
            <person name="Chapman S.B."/>
            <person name="Chen Z."/>
            <person name="Freedman E."/>
            <person name="Gellesch M."/>
            <person name="Goldberg J."/>
            <person name="Griggs A."/>
            <person name="Gujja S."/>
            <person name="Heilman E.R."/>
            <person name="Heiman D."/>
            <person name="Hepburn T."/>
            <person name="Howarth C."/>
            <person name="Jen D."/>
            <person name="Larson L."/>
            <person name="Mehta T."/>
            <person name="Neiman D."/>
            <person name="Pearson M."/>
            <person name="Roberts A."/>
            <person name="Saif S."/>
            <person name="Shea T."/>
            <person name="Shenoy N."/>
            <person name="Sisk P."/>
            <person name="Stolte C."/>
            <person name="Sykes S."/>
            <person name="Walk T."/>
            <person name="White J."/>
            <person name="Yandava C."/>
            <person name="Haas B."/>
            <person name="Nusbaum C."/>
            <person name="Birren B."/>
        </authorList>
    </citation>
    <scope>NUCLEOTIDE SEQUENCE [LARGE SCALE GENOMIC DNA]</scope>
    <source>
        <strain evidence="3">R3-111a-1</strain>
    </source>
</reference>
<sequence>MGKSITHSTAAAPHADIPFSCILSATELAEVEAAGCPTQGPTVARDSHPQASAPVSAGVMTAAACRRTAFTGHQTFSYHPPAQVFLCFSGSQAVTKTRRSLAVRHYANQRERDASILPLL</sequence>
<reference evidence="1" key="2">
    <citation type="submission" date="2010-07" db="EMBL/GenBank/DDBJ databases">
        <authorList>
            <consortium name="The Broad Institute Genome Sequencing Platform"/>
            <consortium name="Broad Institute Genome Sequencing Center for Infectious Disease"/>
            <person name="Ma L.-J."/>
            <person name="Dead R."/>
            <person name="Young S."/>
            <person name="Zeng Q."/>
            <person name="Koehrsen M."/>
            <person name="Alvarado L."/>
            <person name="Berlin A."/>
            <person name="Chapman S.B."/>
            <person name="Chen Z."/>
            <person name="Freedman E."/>
            <person name="Gellesch M."/>
            <person name="Goldberg J."/>
            <person name="Griggs A."/>
            <person name="Gujja S."/>
            <person name="Heilman E.R."/>
            <person name="Heiman D."/>
            <person name="Hepburn T."/>
            <person name="Howarth C."/>
            <person name="Jen D."/>
            <person name="Larson L."/>
            <person name="Mehta T."/>
            <person name="Neiman D."/>
            <person name="Pearson M."/>
            <person name="Roberts A."/>
            <person name="Saif S."/>
            <person name="Shea T."/>
            <person name="Shenoy N."/>
            <person name="Sisk P."/>
            <person name="Stolte C."/>
            <person name="Sykes S."/>
            <person name="Walk T."/>
            <person name="White J."/>
            <person name="Yandava C."/>
            <person name="Haas B."/>
            <person name="Nusbaum C."/>
            <person name="Birren B."/>
        </authorList>
    </citation>
    <scope>NUCLEOTIDE SEQUENCE</scope>
    <source>
        <strain evidence="1">R3-111a-1</strain>
    </source>
</reference>
<dbReference type="EnsemblFungi" id="EJT79088">
    <property type="protein sequence ID" value="EJT79088"/>
    <property type="gene ID" value="GGTG_04177"/>
</dbReference>
<accession>J3NSD1</accession>
<reference evidence="1" key="3">
    <citation type="submission" date="2010-09" db="EMBL/GenBank/DDBJ databases">
        <title>Annotation of Gaeumannomyces graminis var. tritici R3-111a-1.</title>
        <authorList>
            <consortium name="The Broad Institute Genome Sequencing Platform"/>
            <person name="Ma L.-J."/>
            <person name="Dead R."/>
            <person name="Young S.K."/>
            <person name="Zeng Q."/>
            <person name="Gargeya S."/>
            <person name="Fitzgerald M."/>
            <person name="Haas B."/>
            <person name="Abouelleil A."/>
            <person name="Alvarado L."/>
            <person name="Arachchi H.M."/>
            <person name="Berlin A."/>
            <person name="Brown A."/>
            <person name="Chapman S.B."/>
            <person name="Chen Z."/>
            <person name="Dunbar C."/>
            <person name="Freedman E."/>
            <person name="Gearin G."/>
            <person name="Gellesch M."/>
            <person name="Goldberg J."/>
            <person name="Griggs A."/>
            <person name="Gujja S."/>
            <person name="Heiman D."/>
            <person name="Howarth C."/>
            <person name="Larson L."/>
            <person name="Lui A."/>
            <person name="MacDonald P.J.P."/>
            <person name="Mehta T."/>
            <person name="Montmayeur A."/>
            <person name="Murphy C."/>
            <person name="Neiman D."/>
            <person name="Pearson M."/>
            <person name="Priest M."/>
            <person name="Roberts A."/>
            <person name="Saif S."/>
            <person name="Shea T."/>
            <person name="Shenoy N."/>
            <person name="Sisk P."/>
            <person name="Stolte C."/>
            <person name="Sykes S."/>
            <person name="Yandava C."/>
            <person name="Wortman J."/>
            <person name="Nusbaum C."/>
            <person name="Birren B."/>
        </authorList>
    </citation>
    <scope>NUCLEOTIDE SEQUENCE</scope>
    <source>
        <strain evidence="1">R3-111a-1</strain>
    </source>
</reference>